<sequence>MERDFIGEYEECIKRKDSNRGDPIDLIDATLLCHRHRDRLGSRTAPAKQFKKVVLVEDHHRYVTLQCGFDKLRLWDPTFFDGFIKQARSYFDCLPQIWSYGSLSTTTTVVKYPLQMITCTLMICLILTPTLAPTKTSIYKRAKRDRVFQKYRLRLRVLLPLKYNLWTRISLNRRRSCLLGNAFTSPVHREQKRLKRSGRRLYAMEDQSNQPYPLTTWPLLQLFTSHPNSSTLVLTLEKFKKKRTLQLPQSALHNLILCVIINGVLIILNRGSTSIQHGRSTLDHWEKLSQSERQAARQGGIRNMKDRNKRKRLRDHCLTVRNILYPMLELRGIHSVDFFTDWAETFKDDFKEVITQLVHDDTMRCIVLEACGIEPSRRGAPSSRDVIYAKSWIGFSLDMWDKLRRILRSDVPPRSEVAKEQSEINKKIREDMHVESTGTAPKGSTGYRVDVIELMRRLVQIERTFRRLRGETVLTITPLDFTSMSPQSRDSTFPIVGRGTDEKRNSRIHIGPHQQTYKNTKANRALTKRVHGVITERANRVIIAWAIMRVERVIILRANRVINAWARRVIIVQADRVIILRADRVIILPADGVIILRADGVIILPANGVIILRADGVIILRADRGVITRADGATVVQDKGGLGSNRGALFQYTVVFDMKALGETTDLYKKVLVTANGADQQKSLFCHFCEAHRDTIGLFDGGGEQRDVRFTLDGWDTLGLEWSSIGERRTMEYNIIPCGLHSKQRIVESLLRMTLTKCSTVQYRGRESPATEKRFQTICRCKNWKFGLKENDPLDMVDLPTVDIRLSGDQADKILKNHEVLFEGLYTLPDYELWEHWRYLYQVFIDAPAFKITEGITTLILGDLLGNIKRLMPLCFTKETIRAWYIHVILEHLPFILDKAGSISLFSNQGAEAFHHLSKLLSRYTTNGGTQMRKGTLVTSDPMEDVLIAIMRRVYMCDEFNLQWHGLASHPEEFEPLTPVKRDSSGMVIEEPPLKRLRLTYEEENLSKRNHRETEADRKKRVQEVLGDIHEFQVWLEWIAITERIPENPDLLRQWVKESQPSVPTDVSDPSNTTRPDRIPLRLPATLLSQKDKRKRDQQKRKLQSEAKRGATTQDRKVDQDQSHRGVHNQSSREINSTKLLSKRDLVNVSRPHSEEVNES</sequence>
<name>A0A2P6MU63_9EUKA</name>
<dbReference type="InParanoid" id="A0A2P6MU63"/>
<accession>A0A2P6MU63</accession>
<dbReference type="Proteomes" id="UP000241769">
    <property type="component" value="Unassembled WGS sequence"/>
</dbReference>
<keyword evidence="3" id="KW-1185">Reference proteome</keyword>
<feature type="compositionally biased region" description="Polar residues" evidence="1">
    <location>
        <begin position="1128"/>
        <end position="1140"/>
    </location>
</feature>
<comment type="caution">
    <text evidence="2">The sequence shown here is derived from an EMBL/GenBank/DDBJ whole genome shotgun (WGS) entry which is preliminary data.</text>
</comment>
<evidence type="ECO:0000256" key="1">
    <source>
        <dbReference type="SAM" id="MobiDB-lite"/>
    </source>
</evidence>
<evidence type="ECO:0000313" key="2">
    <source>
        <dbReference type="EMBL" id="PRP75239.1"/>
    </source>
</evidence>
<feature type="compositionally biased region" description="Basic residues" evidence="1">
    <location>
        <begin position="1092"/>
        <end position="1102"/>
    </location>
</feature>
<evidence type="ECO:0000313" key="3">
    <source>
        <dbReference type="Proteomes" id="UP000241769"/>
    </source>
</evidence>
<feature type="region of interest" description="Disordered" evidence="1">
    <location>
        <begin position="1060"/>
        <end position="1160"/>
    </location>
</feature>
<reference evidence="2 3" key="1">
    <citation type="journal article" date="2018" name="Genome Biol. Evol.">
        <title>Multiple Roots of Fruiting Body Formation in Amoebozoa.</title>
        <authorList>
            <person name="Hillmann F."/>
            <person name="Forbes G."/>
            <person name="Novohradska S."/>
            <person name="Ferling I."/>
            <person name="Riege K."/>
            <person name="Groth M."/>
            <person name="Westermann M."/>
            <person name="Marz M."/>
            <person name="Spaller T."/>
            <person name="Winckler T."/>
            <person name="Schaap P."/>
            <person name="Glockner G."/>
        </authorList>
    </citation>
    <scope>NUCLEOTIDE SEQUENCE [LARGE SCALE GENOMIC DNA]</scope>
    <source>
        <strain evidence="2 3">Jena</strain>
    </source>
</reference>
<protein>
    <submittedName>
        <fullName evidence="2">Uncharacterized protein</fullName>
    </submittedName>
</protein>
<feature type="region of interest" description="Disordered" evidence="1">
    <location>
        <begin position="414"/>
        <end position="443"/>
    </location>
</feature>
<dbReference type="AlphaFoldDB" id="A0A2P6MU63"/>
<dbReference type="OrthoDB" id="5948481at2759"/>
<feature type="compositionally biased region" description="Basic and acidic residues" evidence="1">
    <location>
        <begin position="414"/>
        <end position="434"/>
    </location>
</feature>
<organism evidence="2 3">
    <name type="scientific">Planoprotostelium fungivorum</name>
    <dbReference type="NCBI Taxonomy" id="1890364"/>
    <lineage>
        <taxon>Eukaryota</taxon>
        <taxon>Amoebozoa</taxon>
        <taxon>Evosea</taxon>
        <taxon>Variosea</taxon>
        <taxon>Cavosteliida</taxon>
        <taxon>Cavosteliaceae</taxon>
        <taxon>Planoprotostelium</taxon>
    </lineage>
</organism>
<proteinExistence type="predicted"/>
<feature type="compositionally biased region" description="Polar residues" evidence="1">
    <location>
        <begin position="1060"/>
        <end position="1074"/>
    </location>
</feature>
<feature type="compositionally biased region" description="Basic and acidic residues" evidence="1">
    <location>
        <begin position="1142"/>
        <end position="1160"/>
    </location>
</feature>
<feature type="compositionally biased region" description="Basic and acidic residues" evidence="1">
    <location>
        <begin position="1103"/>
        <end position="1124"/>
    </location>
</feature>
<dbReference type="EMBL" id="MDYQ01000404">
    <property type="protein sequence ID" value="PRP75239.1"/>
    <property type="molecule type" value="Genomic_DNA"/>
</dbReference>
<gene>
    <name evidence="2" type="ORF">PROFUN_15917</name>
</gene>